<dbReference type="EMBL" id="KV454214">
    <property type="protein sequence ID" value="ODQ56977.1"/>
    <property type="molecule type" value="Genomic_DNA"/>
</dbReference>
<keyword evidence="2" id="KW-1185">Reference proteome</keyword>
<accession>A0A1E3NWN6</accession>
<name>A0A1E3NWN6_WICAA</name>
<dbReference type="OrthoDB" id="185373at2759"/>
<dbReference type="Gene3D" id="1.25.40.10">
    <property type="entry name" value="Tetratricopeptide repeat domain"/>
    <property type="match status" value="1"/>
</dbReference>
<dbReference type="RefSeq" id="XP_019036184.1">
    <property type="nucleotide sequence ID" value="XM_019185196.1"/>
</dbReference>
<gene>
    <name evidence="1" type="ORF">WICANDRAFT_81214</name>
</gene>
<dbReference type="InterPro" id="IPR011990">
    <property type="entry name" value="TPR-like_helical_dom_sf"/>
</dbReference>
<proteinExistence type="predicted"/>
<organism evidence="1 2">
    <name type="scientific">Wickerhamomyces anomalus (strain ATCC 58044 / CBS 1984 / NCYC 433 / NRRL Y-366-8)</name>
    <name type="common">Yeast</name>
    <name type="synonym">Hansenula anomala</name>
    <dbReference type="NCBI Taxonomy" id="683960"/>
    <lineage>
        <taxon>Eukaryota</taxon>
        <taxon>Fungi</taxon>
        <taxon>Dikarya</taxon>
        <taxon>Ascomycota</taxon>
        <taxon>Saccharomycotina</taxon>
        <taxon>Saccharomycetes</taxon>
        <taxon>Phaffomycetales</taxon>
        <taxon>Wickerhamomycetaceae</taxon>
        <taxon>Wickerhamomyces</taxon>
    </lineage>
</organism>
<dbReference type="Proteomes" id="UP000094112">
    <property type="component" value="Unassembled WGS sequence"/>
</dbReference>
<dbReference type="GeneID" id="30202442"/>
<dbReference type="AlphaFoldDB" id="A0A1E3NWN6"/>
<evidence type="ECO:0008006" key="3">
    <source>
        <dbReference type="Google" id="ProtNLM"/>
    </source>
</evidence>
<evidence type="ECO:0000313" key="1">
    <source>
        <dbReference type="EMBL" id="ODQ56977.1"/>
    </source>
</evidence>
<protein>
    <recommendedName>
        <fullName evidence="3">Mitochondrial group I intron splicing factor CCM1</fullName>
    </recommendedName>
</protein>
<sequence length="848" mass="99200">MFGLRRCCFGGGNAVLVARGRLLRTAGPIGIRSYGWNPFVKRSKVVIDESEQNSPETKEVVLRAKQELRQQLQQDQLRSLLLDLVDSPPNKDSFILINEILRKLEHDQFKSKTPINSQSTPAISTDDAYRLFKIVIDHINTTNFKAARFIPRLYLQLIQVAQIEQNKLLSLQVFNDFTRYLITLGYEDQLLKITNSFISENPTLSDAALDGILNTLKNHHPTPSLTLGLSELFQNDNQFKKINQLVIQSIDYYLSKRNKLYSIDQHNLDSIQQYIEKSLETNTDFENFHHLLKFCQKTESLTNQETLILTKSINYLLNNKDYICEDYQILNIFIDSFIQNNVISYQERKIAGEIMLKSFKKTNENFELSKNVFDLFVKWDVFQNTSLTKSTENFILDHQDFVDNITFKGTIKSMSFSPMNNFNDSIASIYEFFQTNFPNLDKTIDIYSLLLQRGIRLNDSKFLTQTFIESLNDGILWESNPKILYDFIYTLAIQPNANVKQVFHWYEKIKISVKHLDSKSYNSLMTLFLQNELIGDAIESLKRELPPLLDKDTKYSVDQYPELFQSMYDWILEFNGDPEVSWTLYCELQKYFHVPFDTYFPLMQKFANLKRPDASFMIFQKLKKIHRTTGSIPPPTPEMYCFLFNTFGKELYEDGVKNLHIIMKLDLQLNTDIDVMNSLLGAYCNLQEYFRTQEIFDSIISMPKGKGLNNETISIMLKSYTYVSLSHVKSFWDNIYEYDILPNEDNFKQYIIAHCYHEQYDMALQITMDLEKDFDLLITPNILKSLYNWTQGEENKLKIAKWASKEHKLIWNNIEKKQGLVEKPHTESSHSNSDVREIETKLIHESAI</sequence>
<dbReference type="STRING" id="683960.A0A1E3NWN6"/>
<reference evidence="1 2" key="1">
    <citation type="journal article" date="2016" name="Proc. Natl. Acad. Sci. U.S.A.">
        <title>Comparative genomics of biotechnologically important yeasts.</title>
        <authorList>
            <person name="Riley R."/>
            <person name="Haridas S."/>
            <person name="Wolfe K.H."/>
            <person name="Lopes M.R."/>
            <person name="Hittinger C.T."/>
            <person name="Goeker M."/>
            <person name="Salamov A.A."/>
            <person name="Wisecaver J.H."/>
            <person name="Long T.M."/>
            <person name="Calvey C.H."/>
            <person name="Aerts A.L."/>
            <person name="Barry K.W."/>
            <person name="Choi C."/>
            <person name="Clum A."/>
            <person name="Coughlan A.Y."/>
            <person name="Deshpande S."/>
            <person name="Douglass A.P."/>
            <person name="Hanson S.J."/>
            <person name="Klenk H.-P."/>
            <person name="LaButti K.M."/>
            <person name="Lapidus A."/>
            <person name="Lindquist E.A."/>
            <person name="Lipzen A.M."/>
            <person name="Meier-Kolthoff J.P."/>
            <person name="Ohm R.A."/>
            <person name="Otillar R.P."/>
            <person name="Pangilinan J.L."/>
            <person name="Peng Y."/>
            <person name="Rokas A."/>
            <person name="Rosa C.A."/>
            <person name="Scheuner C."/>
            <person name="Sibirny A.A."/>
            <person name="Slot J.C."/>
            <person name="Stielow J.B."/>
            <person name="Sun H."/>
            <person name="Kurtzman C.P."/>
            <person name="Blackwell M."/>
            <person name="Grigoriev I.V."/>
            <person name="Jeffries T.W."/>
        </authorList>
    </citation>
    <scope>NUCLEOTIDE SEQUENCE [LARGE SCALE GENOMIC DNA]</scope>
    <source>
        <strain evidence="2">ATCC 58044 / CBS 1984 / NCYC 433 / NRRL Y-366-8</strain>
    </source>
</reference>
<evidence type="ECO:0000313" key="2">
    <source>
        <dbReference type="Proteomes" id="UP000094112"/>
    </source>
</evidence>